<dbReference type="GO" id="GO:0005524">
    <property type="term" value="F:ATP binding"/>
    <property type="evidence" value="ECO:0007669"/>
    <property type="project" value="UniProtKB-KW"/>
</dbReference>
<evidence type="ECO:0000313" key="4">
    <source>
        <dbReference type="EMBL" id="KAK4400406.1"/>
    </source>
</evidence>
<keyword evidence="5" id="KW-1185">Reference proteome</keyword>
<feature type="domain" description="Protein kinase" evidence="3">
    <location>
        <begin position="1"/>
        <end position="271"/>
    </location>
</feature>
<name>A0AAE1WVX1_9LAMI</name>
<gene>
    <name evidence="4" type="ORF">Sango_1146700</name>
</gene>
<dbReference type="InterPro" id="IPR045274">
    <property type="entry name" value="WAK-like"/>
</dbReference>
<sequence length="282" mass="31615">MLSDGRIVAVKKANIIDDSQQVGQFINEVSILSQINHRHIVKLLGCCLETEAPLLVYEYISNGTLSQHLHDEPKSCRDVKSSNILLDENYKAVVSDFGLSRSVPIDKTHLTTLVGGTFGYLDPGYFRSGKLNDKSDVYAFGVVLAEILTGQKAVSVEDDQGLAFRFRSAVKDDRLFDILDKVVKVKEVATELDHLRKKKEVPGHQESLWREYRSMSENCHRFSVGSEAEDDLTFVFLLEAFSNLIRRAESEGHIQGTVVSRLAPRVAHLLFVDDTLIFCQAT</sequence>
<proteinExistence type="predicted"/>
<dbReference type="PROSITE" id="PS50011">
    <property type="entry name" value="PROTEIN_KINASE_DOM"/>
    <property type="match status" value="1"/>
</dbReference>
<dbReference type="Pfam" id="PF00069">
    <property type="entry name" value="Pkinase"/>
    <property type="match status" value="1"/>
</dbReference>
<keyword evidence="4" id="KW-0675">Receptor</keyword>
<keyword evidence="4" id="KW-0418">Kinase</keyword>
<dbReference type="InterPro" id="IPR011009">
    <property type="entry name" value="Kinase-like_dom_sf"/>
</dbReference>
<dbReference type="GO" id="GO:0007166">
    <property type="term" value="P:cell surface receptor signaling pathway"/>
    <property type="evidence" value="ECO:0007669"/>
    <property type="project" value="InterPro"/>
</dbReference>
<keyword evidence="4" id="KW-0808">Transferase</keyword>
<reference evidence="4" key="1">
    <citation type="submission" date="2020-06" db="EMBL/GenBank/DDBJ databases">
        <authorList>
            <person name="Li T."/>
            <person name="Hu X."/>
            <person name="Zhang T."/>
            <person name="Song X."/>
            <person name="Zhang H."/>
            <person name="Dai N."/>
            <person name="Sheng W."/>
            <person name="Hou X."/>
            <person name="Wei L."/>
        </authorList>
    </citation>
    <scope>NUCLEOTIDE SEQUENCE</scope>
    <source>
        <strain evidence="4">K16</strain>
        <tissue evidence="4">Leaf</tissue>
    </source>
</reference>
<dbReference type="InterPro" id="IPR000719">
    <property type="entry name" value="Prot_kinase_dom"/>
</dbReference>
<organism evidence="4 5">
    <name type="scientific">Sesamum angolense</name>
    <dbReference type="NCBI Taxonomy" id="2727404"/>
    <lineage>
        <taxon>Eukaryota</taxon>
        <taxon>Viridiplantae</taxon>
        <taxon>Streptophyta</taxon>
        <taxon>Embryophyta</taxon>
        <taxon>Tracheophyta</taxon>
        <taxon>Spermatophyta</taxon>
        <taxon>Magnoliopsida</taxon>
        <taxon>eudicotyledons</taxon>
        <taxon>Gunneridae</taxon>
        <taxon>Pentapetalae</taxon>
        <taxon>asterids</taxon>
        <taxon>lamiids</taxon>
        <taxon>Lamiales</taxon>
        <taxon>Pedaliaceae</taxon>
        <taxon>Sesamum</taxon>
    </lineage>
</organism>
<accession>A0AAE1WVX1</accession>
<keyword evidence="2" id="KW-0067">ATP-binding</keyword>
<dbReference type="Gene3D" id="1.10.510.10">
    <property type="entry name" value="Transferase(Phosphotransferase) domain 1"/>
    <property type="match status" value="2"/>
</dbReference>
<evidence type="ECO:0000256" key="2">
    <source>
        <dbReference type="ARBA" id="ARBA00022840"/>
    </source>
</evidence>
<evidence type="ECO:0000313" key="5">
    <source>
        <dbReference type="Proteomes" id="UP001289374"/>
    </source>
</evidence>
<dbReference type="Proteomes" id="UP001289374">
    <property type="component" value="Unassembled WGS sequence"/>
</dbReference>
<dbReference type="SMART" id="SM00220">
    <property type="entry name" value="S_TKc"/>
    <property type="match status" value="1"/>
</dbReference>
<dbReference type="SUPFAM" id="SSF56112">
    <property type="entry name" value="Protein kinase-like (PK-like)"/>
    <property type="match status" value="1"/>
</dbReference>
<dbReference type="EMBL" id="JACGWL010000006">
    <property type="protein sequence ID" value="KAK4400406.1"/>
    <property type="molecule type" value="Genomic_DNA"/>
</dbReference>
<comment type="caution">
    <text evidence="4">The sequence shown here is derived from an EMBL/GenBank/DDBJ whole genome shotgun (WGS) entry which is preliminary data.</text>
</comment>
<dbReference type="GO" id="GO:0005886">
    <property type="term" value="C:plasma membrane"/>
    <property type="evidence" value="ECO:0007669"/>
    <property type="project" value="TreeGrafter"/>
</dbReference>
<evidence type="ECO:0000256" key="1">
    <source>
        <dbReference type="ARBA" id="ARBA00022741"/>
    </source>
</evidence>
<dbReference type="FunFam" id="3.30.200.20:FF:001332">
    <property type="entry name" value="Wall-associated receptor kinase-like 10"/>
    <property type="match status" value="1"/>
</dbReference>
<dbReference type="GO" id="GO:0004674">
    <property type="term" value="F:protein serine/threonine kinase activity"/>
    <property type="evidence" value="ECO:0007669"/>
    <property type="project" value="TreeGrafter"/>
</dbReference>
<protein>
    <submittedName>
        <fullName evidence="4">Wall-associated receptor kinase-like 22</fullName>
    </submittedName>
</protein>
<keyword evidence="1" id="KW-0547">Nucleotide-binding</keyword>
<evidence type="ECO:0000259" key="3">
    <source>
        <dbReference type="PROSITE" id="PS50011"/>
    </source>
</evidence>
<dbReference type="PANTHER" id="PTHR27005">
    <property type="entry name" value="WALL-ASSOCIATED RECEPTOR KINASE-LIKE 21"/>
    <property type="match status" value="1"/>
</dbReference>
<dbReference type="PANTHER" id="PTHR27005:SF353">
    <property type="entry name" value="WALL-ASSOCIATED RECEPTOR KINASE-LIKE 22"/>
    <property type="match status" value="1"/>
</dbReference>
<reference evidence="4" key="2">
    <citation type="journal article" date="2024" name="Plant">
        <title>Genomic evolution and insights into agronomic trait innovations of Sesamum species.</title>
        <authorList>
            <person name="Miao H."/>
            <person name="Wang L."/>
            <person name="Qu L."/>
            <person name="Liu H."/>
            <person name="Sun Y."/>
            <person name="Le M."/>
            <person name="Wang Q."/>
            <person name="Wei S."/>
            <person name="Zheng Y."/>
            <person name="Lin W."/>
            <person name="Duan Y."/>
            <person name="Cao H."/>
            <person name="Xiong S."/>
            <person name="Wang X."/>
            <person name="Wei L."/>
            <person name="Li C."/>
            <person name="Ma Q."/>
            <person name="Ju M."/>
            <person name="Zhao R."/>
            <person name="Li G."/>
            <person name="Mu C."/>
            <person name="Tian Q."/>
            <person name="Mei H."/>
            <person name="Zhang T."/>
            <person name="Gao T."/>
            <person name="Zhang H."/>
        </authorList>
    </citation>
    <scope>NUCLEOTIDE SEQUENCE</scope>
    <source>
        <strain evidence="4">K16</strain>
    </source>
</reference>
<dbReference type="AlphaFoldDB" id="A0AAE1WVX1"/>